<dbReference type="AlphaFoldDB" id="A0A392UJE9"/>
<name>A0A392UJE9_9FABA</name>
<dbReference type="EMBL" id="LXQA010843721">
    <property type="protein sequence ID" value="MCI73671.1"/>
    <property type="molecule type" value="Genomic_DNA"/>
</dbReference>
<organism evidence="1 2">
    <name type="scientific">Trifolium medium</name>
    <dbReference type="NCBI Taxonomy" id="97028"/>
    <lineage>
        <taxon>Eukaryota</taxon>
        <taxon>Viridiplantae</taxon>
        <taxon>Streptophyta</taxon>
        <taxon>Embryophyta</taxon>
        <taxon>Tracheophyta</taxon>
        <taxon>Spermatophyta</taxon>
        <taxon>Magnoliopsida</taxon>
        <taxon>eudicotyledons</taxon>
        <taxon>Gunneridae</taxon>
        <taxon>Pentapetalae</taxon>
        <taxon>rosids</taxon>
        <taxon>fabids</taxon>
        <taxon>Fabales</taxon>
        <taxon>Fabaceae</taxon>
        <taxon>Papilionoideae</taxon>
        <taxon>50 kb inversion clade</taxon>
        <taxon>NPAAA clade</taxon>
        <taxon>Hologalegina</taxon>
        <taxon>IRL clade</taxon>
        <taxon>Trifolieae</taxon>
        <taxon>Trifolium</taxon>
    </lineage>
</organism>
<evidence type="ECO:0000313" key="2">
    <source>
        <dbReference type="Proteomes" id="UP000265520"/>
    </source>
</evidence>
<protein>
    <submittedName>
        <fullName evidence="1">Uncharacterized protein</fullName>
    </submittedName>
</protein>
<dbReference type="Proteomes" id="UP000265520">
    <property type="component" value="Unassembled WGS sequence"/>
</dbReference>
<sequence>PPETRLGRAFSETDYETAGASEPCLGYLESRLCDTPPSTVECLR</sequence>
<proteinExistence type="predicted"/>
<reference evidence="1 2" key="1">
    <citation type="journal article" date="2018" name="Front. Plant Sci.">
        <title>Red Clover (Trifolium pratense) and Zigzag Clover (T. medium) - A Picture of Genomic Similarities and Differences.</title>
        <authorList>
            <person name="Dluhosova J."/>
            <person name="Istvanek J."/>
            <person name="Nedelnik J."/>
            <person name="Repkova J."/>
        </authorList>
    </citation>
    <scope>NUCLEOTIDE SEQUENCE [LARGE SCALE GENOMIC DNA]</scope>
    <source>
        <strain evidence="2">cv. 10/8</strain>
        <tissue evidence="1">Leaf</tissue>
    </source>
</reference>
<comment type="caution">
    <text evidence="1">The sequence shown here is derived from an EMBL/GenBank/DDBJ whole genome shotgun (WGS) entry which is preliminary data.</text>
</comment>
<evidence type="ECO:0000313" key="1">
    <source>
        <dbReference type="EMBL" id="MCI73671.1"/>
    </source>
</evidence>
<keyword evidence="2" id="KW-1185">Reference proteome</keyword>
<feature type="non-terminal residue" evidence="1">
    <location>
        <position position="1"/>
    </location>
</feature>
<accession>A0A392UJE9</accession>